<dbReference type="SUPFAM" id="SSF51445">
    <property type="entry name" value="(Trans)glycosidases"/>
    <property type="match status" value="1"/>
</dbReference>
<dbReference type="Proteomes" id="UP000683360">
    <property type="component" value="Unassembled WGS sequence"/>
</dbReference>
<dbReference type="EMBL" id="CAJPWZ010000935">
    <property type="protein sequence ID" value="CAG2204051.1"/>
    <property type="molecule type" value="Genomic_DNA"/>
</dbReference>
<dbReference type="SUPFAM" id="SSF51011">
    <property type="entry name" value="Glycosyl hydrolase domain"/>
    <property type="match status" value="1"/>
</dbReference>
<evidence type="ECO:0000256" key="3">
    <source>
        <dbReference type="ARBA" id="ARBA00023295"/>
    </source>
</evidence>
<keyword evidence="5" id="KW-0472">Membrane</keyword>
<evidence type="ECO:0000313" key="9">
    <source>
        <dbReference type="Proteomes" id="UP000683360"/>
    </source>
</evidence>
<gene>
    <name evidence="8" type="ORF">MEDL_18498</name>
</gene>
<feature type="domain" description="Glycoside hydrolase family 31 TIM barrel" evidence="6">
    <location>
        <begin position="802"/>
        <end position="944"/>
    </location>
</feature>
<sequence>MDNESFENIDSGHETENTKCNSDEGFDNVDKRFRNVRNIDTHYLGNRIDPTNEAFEQDDELKSDKNKEQDVNTDDNDNEQEFVREEDKVNNNEEKTTADSVEKRSTHVNGNANKPDFTSNHTDENLVSPEDTVNHIGDELKENNVDSENYNRKSSDESLETDEEEILQKTKFVDSEVPRRPSRSRRSGVVNDTTFIERLLSTESSTEDVSNDDILDLIQKEADINNSVNDEDSSKQANFFIGTPSPTKTTVDTLEKENTSNENEAIDENEATYKPLEAAPDVYYEEGPKRLKRHTIEKEDFSGAKTFQDKNKLIVKYPNRKVSFEHRLLHVPDPHDKTISPLTIDVGSASPKPILKTPTRRTSFESHMVRHIQPTGHLNYGYLHDEFKDKLEKRKVSLETRHFYKQESELYDDNEYENYTDGHSKPGIETGQFVKREKENGVSFQNGTCERSNSDEDFSNGEIRSFSKRPSLIFDDDCDIINKNFSAHLRKDSIALTSEKLHQLESIHRHYNSCDYDMKESKWKKALSNWKKFQLHLCVICIFIALLAIVIVGWHFHHRSSKIEKIGKRIFFDPATHEIYLSNPGDTHRLNGEIGINVPTWQLPFHCHTEAEKATYTCLRWKHGAILRISYFERPDVNCYNISWEQLKHDLIPFDCFDLGADHWYGPGNQSSPFWPLKSESFEFSASMSRHFDAGTFSSAIDYHWISSGGSAIFVPNDVPLEVNWNKRKGQMCLIAKYSGDFYGGHTLENARLNYTVCSGKDAVTTYKYTRTLMGKLPKILPSKSVLEKPIWSARINSTIDTDKEKITTILQKLKDENLKCSVFEIAGQWQKRFGDLEFNNNTVNNIFNVSDLATSRDCTLSVEINPYFDVLSSNFKEGIKKGYFIKDSGKHAPGIVNFRHEMNAMLDVSETGARDWMKYKLGQLKERYNIQSFSVIYGEPYWIPYNPSFYASNLNPSTLREKFSEMFSSVVSTSDSDIIQGTSNSQNIPHLIPVPAKITMRKGKLCLTGVIERTLALGIKGYPFVVSDLFPDGSNKRRRLPSKDLYIKWIQLSAFFPAMRYSIMPWEYDQSVINIAKNMTKIHNMYVTGTVLSLKGDIQAGLPIIRPIWWVFPDDEEAFKVSDEFLVGDNILVAPVLCEDVTQIKIYFPEGMWSDKSNGQLIQGKSWINYEVNKNEIPYFFRVKVLSNEVALD</sequence>
<evidence type="ECO:0000259" key="6">
    <source>
        <dbReference type="Pfam" id="PF01055"/>
    </source>
</evidence>
<evidence type="ECO:0000256" key="5">
    <source>
        <dbReference type="SAM" id="Phobius"/>
    </source>
</evidence>
<keyword evidence="9" id="KW-1185">Reference proteome</keyword>
<feature type="compositionally biased region" description="Acidic residues" evidence="4">
    <location>
        <begin position="71"/>
        <end position="80"/>
    </location>
</feature>
<evidence type="ECO:0000256" key="1">
    <source>
        <dbReference type="ARBA" id="ARBA00007806"/>
    </source>
</evidence>
<accession>A0A8S3RB90</accession>
<dbReference type="InterPro" id="IPR050985">
    <property type="entry name" value="Alpha-glycosidase_related"/>
</dbReference>
<dbReference type="PANTHER" id="PTHR43053:SF4">
    <property type="entry name" value="MYOGENESIS-REGULATING GLYCOSIDASE"/>
    <property type="match status" value="1"/>
</dbReference>
<evidence type="ECO:0000256" key="2">
    <source>
        <dbReference type="ARBA" id="ARBA00022801"/>
    </source>
</evidence>
<feature type="compositionally biased region" description="Basic and acidic residues" evidence="4">
    <location>
        <begin position="81"/>
        <end position="105"/>
    </location>
</feature>
<dbReference type="Pfam" id="PF01055">
    <property type="entry name" value="Glyco_hydro_31_2nd"/>
    <property type="match status" value="2"/>
</dbReference>
<feature type="region of interest" description="Disordered" evidence="4">
    <location>
        <begin position="228"/>
        <end position="264"/>
    </location>
</feature>
<keyword evidence="5" id="KW-0812">Transmembrane</keyword>
<name>A0A8S3RB90_MYTED</name>
<feature type="compositionally biased region" description="Basic and acidic residues" evidence="4">
    <location>
        <begin position="132"/>
        <end position="156"/>
    </location>
</feature>
<feature type="domain" description="Glycosyl hydrolase family 31 C-terminal" evidence="7">
    <location>
        <begin position="1102"/>
        <end position="1183"/>
    </location>
</feature>
<dbReference type="Gene3D" id="2.60.40.1180">
    <property type="entry name" value="Golgi alpha-mannosidase II"/>
    <property type="match status" value="1"/>
</dbReference>
<comment type="caution">
    <text evidence="8">The sequence shown here is derived from an EMBL/GenBank/DDBJ whole genome shotgun (WGS) entry which is preliminary data.</text>
</comment>
<dbReference type="GO" id="GO:0004553">
    <property type="term" value="F:hydrolase activity, hydrolyzing O-glycosyl compounds"/>
    <property type="evidence" value="ECO:0007669"/>
    <property type="project" value="InterPro"/>
</dbReference>
<feature type="compositionally biased region" description="Polar residues" evidence="4">
    <location>
        <begin position="107"/>
        <end position="120"/>
    </location>
</feature>
<evidence type="ECO:0000256" key="4">
    <source>
        <dbReference type="SAM" id="MobiDB-lite"/>
    </source>
</evidence>
<feature type="domain" description="Glycoside hydrolase family 31 TIM barrel" evidence="6">
    <location>
        <begin position="1011"/>
        <end position="1083"/>
    </location>
</feature>
<feature type="transmembrane region" description="Helical" evidence="5">
    <location>
        <begin position="533"/>
        <end position="556"/>
    </location>
</feature>
<dbReference type="InterPro" id="IPR013780">
    <property type="entry name" value="Glyco_hydro_b"/>
</dbReference>
<protein>
    <submittedName>
        <fullName evidence="8">Uncharacterized protein</fullName>
    </submittedName>
</protein>
<organism evidence="8 9">
    <name type="scientific">Mytilus edulis</name>
    <name type="common">Blue mussel</name>
    <dbReference type="NCBI Taxonomy" id="6550"/>
    <lineage>
        <taxon>Eukaryota</taxon>
        <taxon>Metazoa</taxon>
        <taxon>Spiralia</taxon>
        <taxon>Lophotrochozoa</taxon>
        <taxon>Mollusca</taxon>
        <taxon>Bivalvia</taxon>
        <taxon>Autobranchia</taxon>
        <taxon>Pteriomorphia</taxon>
        <taxon>Mytilida</taxon>
        <taxon>Mytiloidea</taxon>
        <taxon>Mytilidae</taxon>
        <taxon>Mytilinae</taxon>
        <taxon>Mytilus</taxon>
    </lineage>
</organism>
<dbReference type="InterPro" id="IPR048395">
    <property type="entry name" value="Glyco_hydro_31_C"/>
</dbReference>
<dbReference type="OrthoDB" id="10070917at2759"/>
<reference evidence="8" key="1">
    <citation type="submission" date="2021-03" db="EMBL/GenBank/DDBJ databases">
        <authorList>
            <person name="Bekaert M."/>
        </authorList>
    </citation>
    <scope>NUCLEOTIDE SEQUENCE</scope>
</reference>
<dbReference type="AlphaFoldDB" id="A0A8S3RB90"/>
<keyword evidence="3" id="KW-0326">Glycosidase</keyword>
<dbReference type="Pfam" id="PF21365">
    <property type="entry name" value="Glyco_hydro_31_3rd"/>
    <property type="match status" value="1"/>
</dbReference>
<evidence type="ECO:0000259" key="7">
    <source>
        <dbReference type="Pfam" id="PF21365"/>
    </source>
</evidence>
<comment type="similarity">
    <text evidence="1">Belongs to the glycosyl hydrolase 31 family.</text>
</comment>
<evidence type="ECO:0000313" key="8">
    <source>
        <dbReference type="EMBL" id="CAG2204051.1"/>
    </source>
</evidence>
<feature type="compositionally biased region" description="Basic and acidic residues" evidence="4">
    <location>
        <begin position="28"/>
        <end position="40"/>
    </location>
</feature>
<proteinExistence type="inferred from homology"/>
<feature type="region of interest" description="Disordered" evidence="4">
    <location>
        <begin position="1"/>
        <end position="187"/>
    </location>
</feature>
<keyword evidence="2" id="KW-0378">Hydrolase</keyword>
<dbReference type="Gene3D" id="3.20.20.80">
    <property type="entry name" value="Glycosidases"/>
    <property type="match status" value="1"/>
</dbReference>
<feature type="compositionally biased region" description="Basic and acidic residues" evidence="4">
    <location>
        <begin position="166"/>
        <end position="179"/>
    </location>
</feature>
<dbReference type="PANTHER" id="PTHR43053">
    <property type="entry name" value="GLYCOSIDASE FAMILY 31"/>
    <property type="match status" value="1"/>
</dbReference>
<dbReference type="InterPro" id="IPR017853">
    <property type="entry name" value="GH"/>
</dbReference>
<dbReference type="GO" id="GO:0005975">
    <property type="term" value="P:carbohydrate metabolic process"/>
    <property type="evidence" value="ECO:0007669"/>
    <property type="project" value="InterPro"/>
</dbReference>
<feature type="compositionally biased region" description="Basic and acidic residues" evidence="4">
    <location>
        <begin position="60"/>
        <end position="70"/>
    </location>
</feature>
<keyword evidence="5" id="KW-1133">Transmembrane helix</keyword>
<dbReference type="InterPro" id="IPR000322">
    <property type="entry name" value="Glyco_hydro_31_TIM"/>
</dbReference>